<dbReference type="EMBL" id="CT009735">
    <property type="protein sequence ID" value="CAJ15417.1"/>
    <property type="molecule type" value="Genomic_DNA"/>
</dbReference>
<evidence type="ECO:0000313" key="2">
    <source>
        <dbReference type="EMBL" id="CAH10196.1"/>
    </source>
</evidence>
<reference evidence="2" key="1">
    <citation type="submission" date="2004-07" db="EMBL/GenBank/DDBJ databases">
        <authorList>
            <person name="Genoscope"/>
        </authorList>
    </citation>
    <scope>NUCLEOTIDE SEQUENCE</scope>
</reference>
<reference evidence="2" key="2">
    <citation type="journal article" date="2005" name="Plant Cell">
        <title>Molecular basis of evolutionary events that shaped the hardness locus in diploid and polyploid wheat species (Triticum an Aegilops).</title>
        <authorList>
            <person name="Chantret N."/>
            <person name="Salse J."/>
            <person name="Sabot F."/>
            <person name="Rahman S."/>
            <person name="Bellec A."/>
            <person name="Laubin B."/>
            <person name="Dubois I."/>
            <person name="Dossat C."/>
            <person name="Sourdille P."/>
            <person name="Joudrier P."/>
            <person name="Gautier M.F."/>
            <person name="Cattolico L."/>
            <person name="Beckert M."/>
            <person name="Aubourg S."/>
            <person name="Weissenbach J."/>
            <person name="Caboche M."/>
            <person name="Bernard M."/>
            <person name="Leroy P."/>
            <person name="Chalhoub B."/>
        </authorList>
    </citation>
    <scope>NUCLEOTIDE SEQUENCE</scope>
</reference>
<dbReference type="AlphaFoldDB" id="Q5BHS2"/>
<reference evidence="3" key="3">
    <citation type="submission" date="2006-06" db="EMBL/GenBank/DDBJ databases">
        <title>Contrasted evolutive features along the Hardness (Ha) locus region of wheat (Triticae and Aegilops species).</title>
        <authorList>
            <person name="Chantret N."/>
            <person name="Salse J."/>
            <person name="Sabot F."/>
            <person name="Rahman S."/>
            <person name="Bellec A."/>
            <person name="Laubin B."/>
            <person name="Dubois I."/>
            <person name="Dossat C."/>
            <person name="Sourdille P."/>
            <person name="Joudrier P."/>
            <person name="Gautier M.F."/>
            <person name="Cattolico L."/>
            <person name="Beckert M."/>
            <person name="Aubourg S."/>
            <person name="Weissenbach J."/>
            <person name="Caboche M."/>
            <person name="Leroy P."/>
            <person name="Bernard M."/>
            <person name="Chalhoub B."/>
        </authorList>
    </citation>
    <scope>NUCLEOTIDE SEQUENCE</scope>
</reference>
<organism evidence="2">
    <name type="scientific">Triticum aestivum</name>
    <name type="common">Wheat</name>
    <dbReference type="NCBI Taxonomy" id="4565"/>
    <lineage>
        <taxon>Eukaryota</taxon>
        <taxon>Viridiplantae</taxon>
        <taxon>Streptophyta</taxon>
        <taxon>Embryophyta</taxon>
        <taxon>Tracheophyta</taxon>
        <taxon>Spermatophyta</taxon>
        <taxon>Magnoliopsida</taxon>
        <taxon>Liliopsida</taxon>
        <taxon>Poales</taxon>
        <taxon>Poaceae</taxon>
        <taxon>BOP clade</taxon>
        <taxon>Pooideae</taxon>
        <taxon>Triticodae</taxon>
        <taxon>Triticeae</taxon>
        <taxon>Triticinae</taxon>
        <taxon>Triticum</taxon>
    </lineage>
</organism>
<evidence type="ECO:0000313" key="3">
    <source>
        <dbReference type="EMBL" id="CAJ15417.1"/>
    </source>
</evidence>
<name>Q5BHS2_WHEAT</name>
<evidence type="ECO:0000256" key="1">
    <source>
        <dbReference type="SAM" id="MobiDB-lite"/>
    </source>
</evidence>
<feature type="region of interest" description="Disordered" evidence="1">
    <location>
        <begin position="132"/>
        <end position="181"/>
    </location>
</feature>
<protein>
    <submittedName>
        <fullName evidence="2">Uncharacterized protein</fullName>
    </submittedName>
</protein>
<dbReference type="EMBL" id="CR626934">
    <property type="protein sequence ID" value="CAH10196.1"/>
    <property type="molecule type" value="Genomic_DNA"/>
</dbReference>
<sequence>MEFFSNKGKGKCTFDAGDGSSRAPPPDAFTMAPPVARRQPLPHGWHLDPHRIPVPTEPWSPLAHAEEVRKRSALLMQEQRPPVLAPEEEAAEATYQAALEEALQRALEESQRKEGARWPGVEEALQMSVPGDCVYPPHRRRCLNQRRPPQGGTHGGPAEEWTQPPPDYVDLTGGDDDDDDA</sequence>
<feature type="region of interest" description="Disordered" evidence="1">
    <location>
        <begin position="1"/>
        <end position="48"/>
    </location>
</feature>
<proteinExistence type="predicted"/>
<accession>Q5BHS2</accession>